<keyword evidence="3 6" id="KW-0949">S-adenosyl-L-methionine</keyword>
<keyword evidence="2 6" id="KW-0808">Transferase</keyword>
<dbReference type="InterPro" id="IPR001690">
    <property type="entry name" value="Autoind_synthase"/>
</dbReference>
<keyword evidence="1 5" id="KW-0673">Quorum sensing</keyword>
<accession>A0A178MJQ7</accession>
<dbReference type="GO" id="GO:0007165">
    <property type="term" value="P:signal transduction"/>
    <property type="evidence" value="ECO:0007669"/>
    <property type="project" value="TreeGrafter"/>
</dbReference>
<evidence type="ECO:0000256" key="3">
    <source>
        <dbReference type="ARBA" id="ARBA00022691"/>
    </source>
</evidence>
<evidence type="ECO:0000256" key="6">
    <source>
        <dbReference type="RuleBase" id="RU361135"/>
    </source>
</evidence>
<dbReference type="Proteomes" id="UP000078543">
    <property type="component" value="Unassembled WGS sequence"/>
</dbReference>
<keyword evidence="8" id="KW-1185">Reference proteome</keyword>
<name>A0A178MJQ7_9PROT</name>
<dbReference type="RefSeq" id="WP_068502154.1">
    <property type="nucleotide sequence ID" value="NZ_LWQU01000152.1"/>
</dbReference>
<comment type="caution">
    <text evidence="7">The sequence shown here is derived from an EMBL/GenBank/DDBJ whole genome shotgun (WGS) entry which is preliminary data.</text>
</comment>
<keyword evidence="4 5" id="KW-0071">Autoinducer synthesis</keyword>
<dbReference type="InterPro" id="IPR016181">
    <property type="entry name" value="Acyl_CoA_acyltransferase"/>
</dbReference>
<evidence type="ECO:0000256" key="2">
    <source>
        <dbReference type="ARBA" id="ARBA00022679"/>
    </source>
</evidence>
<dbReference type="PANTHER" id="PTHR39322:SF1">
    <property type="entry name" value="ISOVALERYL-HOMOSERINE LACTONE SYNTHASE"/>
    <property type="match status" value="1"/>
</dbReference>
<protein>
    <recommendedName>
        <fullName evidence="6">Acyl-homoserine-lactone synthase</fullName>
        <ecNumber evidence="6">2.3.1.184</ecNumber>
    </recommendedName>
    <alternativeName>
        <fullName evidence="6">Autoinducer synthesis protein</fullName>
    </alternativeName>
</protein>
<dbReference type="GO" id="GO:0061579">
    <property type="term" value="F:N-acyl homoserine lactone synthase activity"/>
    <property type="evidence" value="ECO:0007669"/>
    <property type="project" value="UniProtKB-UniRule"/>
</dbReference>
<dbReference type="PROSITE" id="PS51187">
    <property type="entry name" value="AUTOINDUCER_SYNTH_2"/>
    <property type="match status" value="1"/>
</dbReference>
<dbReference type="Pfam" id="PF00765">
    <property type="entry name" value="Autoind_synth"/>
    <property type="match status" value="1"/>
</dbReference>
<evidence type="ECO:0000256" key="4">
    <source>
        <dbReference type="ARBA" id="ARBA00022929"/>
    </source>
</evidence>
<dbReference type="Gene3D" id="3.40.630.30">
    <property type="match status" value="1"/>
</dbReference>
<dbReference type="SUPFAM" id="SSF55729">
    <property type="entry name" value="Acyl-CoA N-acyltransferases (Nat)"/>
    <property type="match status" value="1"/>
</dbReference>
<proteinExistence type="inferred from homology"/>
<dbReference type="GO" id="GO:0009372">
    <property type="term" value="P:quorum sensing"/>
    <property type="evidence" value="ECO:0007669"/>
    <property type="project" value="UniProtKB-UniRule"/>
</dbReference>
<evidence type="ECO:0000256" key="5">
    <source>
        <dbReference type="PROSITE-ProRule" id="PRU00533"/>
    </source>
</evidence>
<dbReference type="STRING" id="1437059.A6A05_03015"/>
<evidence type="ECO:0000313" key="7">
    <source>
        <dbReference type="EMBL" id="OAN48971.1"/>
    </source>
</evidence>
<dbReference type="EC" id="2.3.1.184" evidence="6"/>
<dbReference type="AlphaFoldDB" id="A0A178MJQ7"/>
<dbReference type="PANTHER" id="PTHR39322">
    <property type="entry name" value="ACYL-HOMOSERINE-LACTONE SYNTHASE"/>
    <property type="match status" value="1"/>
</dbReference>
<evidence type="ECO:0000256" key="1">
    <source>
        <dbReference type="ARBA" id="ARBA00022654"/>
    </source>
</evidence>
<dbReference type="OrthoDB" id="6169313at2"/>
<dbReference type="PRINTS" id="PR01549">
    <property type="entry name" value="AUTOINDCRSYN"/>
</dbReference>
<comment type="similarity">
    <text evidence="5 6">Belongs to the autoinducer synthase family.</text>
</comment>
<reference evidence="7 8" key="1">
    <citation type="submission" date="2016-04" db="EMBL/GenBank/DDBJ databases">
        <title>Draft genome sequence of freshwater magnetotactic bacteria Magnetospirillum marisnigri SP-1 and Magnetospirillum moscoviense BB-1.</title>
        <authorList>
            <person name="Koziaeva V."/>
            <person name="Dziuba M.V."/>
            <person name="Ivanov T.M."/>
            <person name="Kuznetsov B."/>
            <person name="Grouzdev D.S."/>
        </authorList>
    </citation>
    <scope>NUCLEOTIDE SEQUENCE [LARGE SCALE GENOMIC DNA]</scope>
    <source>
        <strain evidence="7 8">BB-1</strain>
    </source>
</reference>
<gene>
    <name evidence="7" type="ORF">A6A05_03015</name>
</gene>
<comment type="catalytic activity">
    <reaction evidence="6">
        <text>a fatty acyl-[ACP] + S-adenosyl-L-methionine = an N-acyl-L-homoserine lactone + S-methyl-5'-thioadenosine + holo-[ACP] + H(+)</text>
        <dbReference type="Rhea" id="RHEA:10096"/>
        <dbReference type="Rhea" id="RHEA-COMP:9685"/>
        <dbReference type="Rhea" id="RHEA-COMP:14125"/>
        <dbReference type="ChEBI" id="CHEBI:15378"/>
        <dbReference type="ChEBI" id="CHEBI:17509"/>
        <dbReference type="ChEBI" id="CHEBI:55474"/>
        <dbReference type="ChEBI" id="CHEBI:59789"/>
        <dbReference type="ChEBI" id="CHEBI:64479"/>
        <dbReference type="ChEBI" id="CHEBI:138651"/>
        <dbReference type="EC" id="2.3.1.184"/>
    </reaction>
</comment>
<organism evidence="7 8">
    <name type="scientific">Magnetospirillum moscoviense</name>
    <dbReference type="NCBI Taxonomy" id="1437059"/>
    <lineage>
        <taxon>Bacteria</taxon>
        <taxon>Pseudomonadati</taxon>
        <taxon>Pseudomonadota</taxon>
        <taxon>Alphaproteobacteria</taxon>
        <taxon>Rhodospirillales</taxon>
        <taxon>Rhodospirillaceae</taxon>
        <taxon>Magnetospirillum</taxon>
    </lineage>
</organism>
<dbReference type="EMBL" id="LWQU01000152">
    <property type="protein sequence ID" value="OAN48971.1"/>
    <property type="molecule type" value="Genomic_DNA"/>
</dbReference>
<evidence type="ECO:0000313" key="8">
    <source>
        <dbReference type="Proteomes" id="UP000078543"/>
    </source>
</evidence>
<sequence>MIVDLITSQNAASNQGLLREMHRQRHRVFKERMGWDVTSIDGEERDEFDRPDAAYLVATGPNGKLVGSWRLLSTEKDYMAPTVFRHLFDGAPVPRSPRVWECSRFAVESTGYPLTANGVDRATGCLLVAIFECAFTYGIEELVTVVDIAVARLVHRALDMHPFWHGQVHRLGNTRAMVERYPVNGEVVHRLRQMYGAPTPIIRQFGLWQLPEAA</sequence>